<dbReference type="InterPro" id="IPR036291">
    <property type="entry name" value="NAD(P)-bd_dom_sf"/>
</dbReference>
<dbReference type="InterPro" id="IPR051783">
    <property type="entry name" value="NAD(P)-dependent_oxidoreduct"/>
</dbReference>
<proteinExistence type="predicted"/>
<dbReference type="InterPro" id="IPR001509">
    <property type="entry name" value="Epimerase_deHydtase"/>
</dbReference>
<comment type="caution">
    <text evidence="2">The sequence shown here is derived from an EMBL/GenBank/DDBJ whole genome shotgun (WGS) entry which is preliminary data.</text>
</comment>
<evidence type="ECO:0000313" key="3">
    <source>
        <dbReference type="Proteomes" id="UP000633278"/>
    </source>
</evidence>
<gene>
    <name evidence="2" type="ORF">GCM10011416_07200</name>
</gene>
<dbReference type="Proteomes" id="UP000633278">
    <property type="component" value="Unassembled WGS sequence"/>
</dbReference>
<reference evidence="2" key="2">
    <citation type="submission" date="2020-09" db="EMBL/GenBank/DDBJ databases">
        <authorList>
            <person name="Sun Q."/>
            <person name="Zhou Y."/>
        </authorList>
    </citation>
    <scope>NUCLEOTIDE SEQUENCE</scope>
    <source>
        <strain evidence="2">CGMCC 1.15763</strain>
    </source>
</reference>
<dbReference type="GO" id="GO:0005737">
    <property type="term" value="C:cytoplasm"/>
    <property type="evidence" value="ECO:0007669"/>
    <property type="project" value="TreeGrafter"/>
</dbReference>
<organism evidence="2 3">
    <name type="scientific">Polaribacter pacificus</name>
    <dbReference type="NCBI Taxonomy" id="1775173"/>
    <lineage>
        <taxon>Bacteria</taxon>
        <taxon>Pseudomonadati</taxon>
        <taxon>Bacteroidota</taxon>
        <taxon>Flavobacteriia</taxon>
        <taxon>Flavobacteriales</taxon>
        <taxon>Flavobacteriaceae</taxon>
    </lineage>
</organism>
<dbReference type="SUPFAM" id="SSF51735">
    <property type="entry name" value="NAD(P)-binding Rossmann-fold domains"/>
    <property type="match status" value="1"/>
</dbReference>
<feature type="domain" description="NAD-dependent epimerase/dehydratase" evidence="1">
    <location>
        <begin position="2"/>
        <end position="229"/>
    </location>
</feature>
<dbReference type="PANTHER" id="PTHR48079">
    <property type="entry name" value="PROTEIN YEEZ"/>
    <property type="match status" value="1"/>
</dbReference>
<name>A0A917HVF9_9FLAO</name>
<reference evidence="2" key="1">
    <citation type="journal article" date="2014" name="Int. J. Syst. Evol. Microbiol.">
        <title>Complete genome sequence of Corynebacterium casei LMG S-19264T (=DSM 44701T), isolated from a smear-ripened cheese.</title>
        <authorList>
            <consortium name="US DOE Joint Genome Institute (JGI-PGF)"/>
            <person name="Walter F."/>
            <person name="Albersmeier A."/>
            <person name="Kalinowski J."/>
            <person name="Ruckert C."/>
        </authorList>
    </citation>
    <scope>NUCLEOTIDE SEQUENCE</scope>
    <source>
        <strain evidence="2">CGMCC 1.15763</strain>
    </source>
</reference>
<dbReference type="RefSeq" id="WP_188597901.1">
    <property type="nucleotide sequence ID" value="NZ_BMJW01000001.1"/>
</dbReference>
<dbReference type="EMBL" id="BMJW01000001">
    <property type="protein sequence ID" value="GGG92770.1"/>
    <property type="molecule type" value="Genomic_DNA"/>
</dbReference>
<dbReference type="GO" id="GO:0004029">
    <property type="term" value="F:aldehyde dehydrogenase (NAD+) activity"/>
    <property type="evidence" value="ECO:0007669"/>
    <property type="project" value="TreeGrafter"/>
</dbReference>
<dbReference type="Gene3D" id="3.40.50.720">
    <property type="entry name" value="NAD(P)-binding Rossmann-like Domain"/>
    <property type="match status" value="1"/>
</dbReference>
<protein>
    <submittedName>
        <fullName evidence="2">NAD-dependent epimerase</fullName>
    </submittedName>
</protein>
<keyword evidence="3" id="KW-1185">Reference proteome</keyword>
<evidence type="ECO:0000313" key="2">
    <source>
        <dbReference type="EMBL" id="GGG92770.1"/>
    </source>
</evidence>
<dbReference type="AlphaFoldDB" id="A0A917HVF9"/>
<dbReference type="PANTHER" id="PTHR48079:SF6">
    <property type="entry name" value="NAD(P)-BINDING DOMAIN-CONTAINING PROTEIN-RELATED"/>
    <property type="match status" value="1"/>
</dbReference>
<evidence type="ECO:0000259" key="1">
    <source>
        <dbReference type="Pfam" id="PF01370"/>
    </source>
</evidence>
<sequence>MILVTGGTGLVGSHLLYELVTKNKKVRAIYRTNKSKETVLKIFSYYSQDALKLMNTIDWVEADITDIPSLEAAFKEVTHVYHCAAVVSFDPKKYRTLRQVNIEGTANIVNCCIKKNITKLCYISSIATLGNMPNNPVHTEENEWNKEDYNSGYAITKHGAEMEVWRGSQEGIDMVIVNPGVILGPGIWDDNTGEFFSKTAKGFKFYTEGTTGFVGVYDVVRAMCILMDSTVINERFVLVSENKSYREIANSIAGHLKVKPPNLKASKLLTAIFWRLNYLWSKLTGAPQVLTKNTAASLHSKTAYSSKKIVDTGLFSFTPVEKDIERICSYYQADNE</sequence>
<accession>A0A917HVF9</accession>
<dbReference type="Pfam" id="PF01370">
    <property type="entry name" value="Epimerase"/>
    <property type="match status" value="1"/>
</dbReference>